<evidence type="ECO:0000313" key="2">
    <source>
        <dbReference type="EMBL" id="KAK2109532.1"/>
    </source>
</evidence>
<name>A0ABQ9VJK5_SAGOE</name>
<organism evidence="2 3">
    <name type="scientific">Saguinus oedipus</name>
    <name type="common">Cotton-top tamarin</name>
    <name type="synonym">Oedipomidas oedipus</name>
    <dbReference type="NCBI Taxonomy" id="9490"/>
    <lineage>
        <taxon>Eukaryota</taxon>
        <taxon>Metazoa</taxon>
        <taxon>Chordata</taxon>
        <taxon>Craniata</taxon>
        <taxon>Vertebrata</taxon>
        <taxon>Euteleostomi</taxon>
        <taxon>Mammalia</taxon>
        <taxon>Eutheria</taxon>
        <taxon>Euarchontoglires</taxon>
        <taxon>Primates</taxon>
        <taxon>Haplorrhini</taxon>
        <taxon>Platyrrhini</taxon>
        <taxon>Cebidae</taxon>
        <taxon>Callitrichinae</taxon>
        <taxon>Saguinus</taxon>
    </lineage>
</organism>
<sequence length="99" mass="10506">MKAVVQRVTRASVTGAAPDPRDRQSCVGVPLRHPRGRCRPSASLVPPRVPRAGSWAARRPESSLHVPGRPRRAPGLGFSAADAGPARLILSTFVLRASP</sequence>
<feature type="region of interest" description="Disordered" evidence="1">
    <location>
        <begin position="1"/>
        <end position="71"/>
    </location>
</feature>
<proteinExistence type="predicted"/>
<accession>A0ABQ9VJK5</accession>
<keyword evidence="3" id="KW-1185">Reference proteome</keyword>
<evidence type="ECO:0000313" key="3">
    <source>
        <dbReference type="Proteomes" id="UP001266305"/>
    </source>
</evidence>
<comment type="caution">
    <text evidence="2">The sequence shown here is derived from an EMBL/GenBank/DDBJ whole genome shotgun (WGS) entry which is preliminary data.</text>
</comment>
<reference evidence="2 3" key="1">
    <citation type="submission" date="2023-05" db="EMBL/GenBank/DDBJ databases">
        <title>B98-5 Cell Line De Novo Hybrid Assembly: An Optical Mapping Approach.</title>
        <authorList>
            <person name="Kananen K."/>
            <person name="Auerbach J.A."/>
            <person name="Kautto E."/>
            <person name="Blachly J.S."/>
        </authorList>
    </citation>
    <scope>NUCLEOTIDE SEQUENCE [LARGE SCALE GENOMIC DNA]</scope>
    <source>
        <strain evidence="2">B95-8</strain>
        <tissue evidence="2">Cell line</tissue>
    </source>
</reference>
<protein>
    <submittedName>
        <fullName evidence="2">Uncharacterized protein</fullName>
    </submittedName>
</protein>
<dbReference type="Proteomes" id="UP001266305">
    <property type="component" value="Unassembled WGS sequence"/>
</dbReference>
<evidence type="ECO:0000256" key="1">
    <source>
        <dbReference type="SAM" id="MobiDB-lite"/>
    </source>
</evidence>
<gene>
    <name evidence="2" type="ORF">P7K49_009278</name>
</gene>
<dbReference type="EMBL" id="JASSZA010000005">
    <property type="protein sequence ID" value="KAK2109532.1"/>
    <property type="molecule type" value="Genomic_DNA"/>
</dbReference>